<dbReference type="EMBL" id="BGPR01003606">
    <property type="protein sequence ID" value="GBM90274.1"/>
    <property type="molecule type" value="Genomic_DNA"/>
</dbReference>
<reference evidence="1 2" key="1">
    <citation type="journal article" date="2019" name="Sci. Rep.">
        <title>Orb-weaving spider Araneus ventricosus genome elucidates the spidroin gene catalogue.</title>
        <authorList>
            <person name="Kono N."/>
            <person name="Nakamura H."/>
            <person name="Ohtoshi R."/>
            <person name="Moran D.A.P."/>
            <person name="Shinohara A."/>
            <person name="Yoshida Y."/>
            <person name="Fujiwara M."/>
            <person name="Mori M."/>
            <person name="Tomita M."/>
            <person name="Arakawa K."/>
        </authorList>
    </citation>
    <scope>NUCLEOTIDE SEQUENCE [LARGE SCALE GENOMIC DNA]</scope>
</reference>
<comment type="caution">
    <text evidence="1">The sequence shown here is derived from an EMBL/GenBank/DDBJ whole genome shotgun (WGS) entry which is preliminary data.</text>
</comment>
<gene>
    <name evidence="1" type="ORF">AVEN_189058_1</name>
</gene>
<dbReference type="Proteomes" id="UP000499080">
    <property type="component" value="Unassembled WGS sequence"/>
</dbReference>
<keyword evidence="2" id="KW-1185">Reference proteome</keyword>
<accession>A0A4Y2JJZ5</accession>
<evidence type="ECO:0000313" key="2">
    <source>
        <dbReference type="Proteomes" id="UP000499080"/>
    </source>
</evidence>
<evidence type="ECO:0000313" key="1">
    <source>
        <dbReference type="EMBL" id="GBM90274.1"/>
    </source>
</evidence>
<protein>
    <submittedName>
        <fullName evidence="1">Uncharacterized protein</fullName>
    </submittedName>
</protein>
<proteinExistence type="predicted"/>
<organism evidence="1 2">
    <name type="scientific">Araneus ventricosus</name>
    <name type="common">Orbweaver spider</name>
    <name type="synonym">Epeira ventricosa</name>
    <dbReference type="NCBI Taxonomy" id="182803"/>
    <lineage>
        <taxon>Eukaryota</taxon>
        <taxon>Metazoa</taxon>
        <taxon>Ecdysozoa</taxon>
        <taxon>Arthropoda</taxon>
        <taxon>Chelicerata</taxon>
        <taxon>Arachnida</taxon>
        <taxon>Araneae</taxon>
        <taxon>Araneomorphae</taxon>
        <taxon>Entelegynae</taxon>
        <taxon>Araneoidea</taxon>
        <taxon>Araneidae</taxon>
        <taxon>Araneus</taxon>
    </lineage>
</organism>
<name>A0A4Y2JJZ5_ARAVE</name>
<dbReference type="AlphaFoldDB" id="A0A4Y2JJZ5"/>
<sequence>MSIKKLCNSTYSLTVKELVFVASGRLHHSLKRAQNDIDPDWETVNERDHSGGEEVDRPLKTKFFSTALINKIKFTQCLSDARDLFRLKQKEH</sequence>